<keyword evidence="3" id="KW-1185">Reference proteome</keyword>
<dbReference type="Proteomes" id="UP000623958">
    <property type="component" value="Unassembled WGS sequence"/>
</dbReference>
<protein>
    <submittedName>
        <fullName evidence="2">Membrane protein</fullName>
    </submittedName>
</protein>
<dbReference type="AlphaFoldDB" id="A0A919F5F2"/>
<sequence>MKRLGWLLLVPLAAWADVRGDYVRQWPLQLEDPDAGAYRVALTEPVYRTVRQATLADLQPLDMAGNPLPSALLPADAPSQAPRLRALPLFALPPVPAGGGELQVIAERDASGAVRRIETRTGQAAREGLPAWLLDASALREPLQAIRLDWPAQQRLQAELRIEGSDDLNTWHLLDPHATLVELDNGSERLRQRRIPLDTRSRYLRITALSPQAPALTAAEAELAPEHRSAPLQWLTLGGRSREGGFEFEMDGRFPISRADVASDGNDAVEWRLQSRDARDGTWITRAGPWLAYRVGAGAGGRSEPQVLATTRDRYWRLVPAAGTTVSTPPRLRLGWQPEALVFVARGQAPYALAAGSTRAFRSDAPLQPLLDGLRRERGPQWQPARAAVGEPARELAGDAALAPVRDWKTWILWGLLVLGALVVGGFALSLLRRSGPSGH</sequence>
<gene>
    <name evidence="2" type="ORF">GCM10009090_04650</name>
</gene>
<dbReference type="EMBL" id="BNBA01000002">
    <property type="protein sequence ID" value="GHH47743.1"/>
    <property type="molecule type" value="Genomic_DNA"/>
</dbReference>
<reference evidence="2" key="2">
    <citation type="submission" date="2020-09" db="EMBL/GenBank/DDBJ databases">
        <authorList>
            <person name="Sun Q."/>
            <person name="Ohkuma M."/>
        </authorList>
    </citation>
    <scope>NUCLEOTIDE SEQUENCE</scope>
    <source>
        <strain evidence="2">JCM 13306</strain>
    </source>
</reference>
<keyword evidence="1" id="KW-1133">Transmembrane helix</keyword>
<proteinExistence type="predicted"/>
<reference evidence="2" key="1">
    <citation type="journal article" date="2014" name="Int. J. Syst. Evol. Microbiol.">
        <title>Complete genome sequence of Corynebacterium casei LMG S-19264T (=DSM 44701T), isolated from a smear-ripened cheese.</title>
        <authorList>
            <consortium name="US DOE Joint Genome Institute (JGI-PGF)"/>
            <person name="Walter F."/>
            <person name="Albersmeier A."/>
            <person name="Kalinowski J."/>
            <person name="Ruckert C."/>
        </authorList>
    </citation>
    <scope>NUCLEOTIDE SEQUENCE</scope>
    <source>
        <strain evidence="2">JCM 13306</strain>
    </source>
</reference>
<dbReference type="RefSeq" id="WP_140719427.1">
    <property type="nucleotide sequence ID" value="NZ_BNBA01000002.1"/>
</dbReference>
<name>A0A919F5F2_9XANT</name>
<keyword evidence="1" id="KW-0812">Transmembrane</keyword>
<evidence type="ECO:0000256" key="1">
    <source>
        <dbReference type="SAM" id="Phobius"/>
    </source>
</evidence>
<organism evidence="2 3">
    <name type="scientific">Xanthomonas boreopolis</name>
    <dbReference type="NCBI Taxonomy" id="86183"/>
    <lineage>
        <taxon>Bacteria</taxon>
        <taxon>Pseudomonadati</taxon>
        <taxon>Pseudomonadota</taxon>
        <taxon>Gammaproteobacteria</taxon>
        <taxon>Lysobacterales</taxon>
        <taxon>Lysobacteraceae</taxon>
        <taxon>Xanthomonas</taxon>
    </lineage>
</organism>
<evidence type="ECO:0000313" key="3">
    <source>
        <dbReference type="Proteomes" id="UP000623958"/>
    </source>
</evidence>
<evidence type="ECO:0000313" key="2">
    <source>
        <dbReference type="EMBL" id="GHH47743.1"/>
    </source>
</evidence>
<dbReference type="Pfam" id="PF13163">
    <property type="entry name" value="DUF3999"/>
    <property type="match status" value="1"/>
</dbReference>
<accession>A0A919F5F2</accession>
<keyword evidence="1" id="KW-0472">Membrane</keyword>
<dbReference type="InterPro" id="IPR025060">
    <property type="entry name" value="DUF3999"/>
</dbReference>
<comment type="caution">
    <text evidence="2">The sequence shown here is derived from an EMBL/GenBank/DDBJ whole genome shotgun (WGS) entry which is preliminary data.</text>
</comment>
<feature type="transmembrane region" description="Helical" evidence="1">
    <location>
        <begin position="411"/>
        <end position="432"/>
    </location>
</feature>